<evidence type="ECO:0000256" key="8">
    <source>
        <dbReference type="RuleBase" id="RU000461"/>
    </source>
</evidence>
<dbReference type="OrthoDB" id="1470350at2759"/>
<dbReference type="RefSeq" id="XP_033538123.1">
    <property type="nucleotide sequence ID" value="XM_033682704.1"/>
</dbReference>
<reference evidence="10 12" key="1">
    <citation type="submission" date="2020-01" db="EMBL/GenBank/DDBJ databases">
        <authorList>
            <consortium name="DOE Joint Genome Institute"/>
            <person name="Haridas S."/>
            <person name="Albert R."/>
            <person name="Binder M."/>
            <person name="Bloem J."/>
            <person name="Labutti K."/>
            <person name="Salamov A."/>
            <person name="Andreopoulos B."/>
            <person name="Baker S.E."/>
            <person name="Barry K."/>
            <person name="Bills G."/>
            <person name="Bluhm B.H."/>
            <person name="Cannon C."/>
            <person name="Castanera R."/>
            <person name="Culley D.E."/>
            <person name="Daum C."/>
            <person name="Ezra D."/>
            <person name="Gonzalez J.B."/>
            <person name="Henrissat B."/>
            <person name="Kuo A."/>
            <person name="Liang C."/>
            <person name="Lipzen A."/>
            <person name="Lutzoni F."/>
            <person name="Magnuson J."/>
            <person name="Mondo S."/>
            <person name="Nolan M."/>
            <person name="Ohm R."/>
            <person name="Pangilinan J."/>
            <person name="Park H.-J."/>
            <person name="Ramirez L."/>
            <person name="Alfaro M."/>
            <person name="Sun H."/>
            <person name="Tritt A."/>
            <person name="Yoshinaga Y."/>
            <person name="Zwiers L.-H."/>
            <person name="Turgeon B.G."/>
            <person name="Goodwin S.B."/>
            <person name="Spatafora J.W."/>
            <person name="Crous P.W."/>
            <person name="Grigoriev I.V."/>
        </authorList>
    </citation>
    <scope>NUCLEOTIDE SEQUENCE</scope>
    <source>
        <strain evidence="10 12">CBS 781.70</strain>
    </source>
</reference>
<dbReference type="GO" id="GO:0004497">
    <property type="term" value="F:monooxygenase activity"/>
    <property type="evidence" value="ECO:0007669"/>
    <property type="project" value="UniProtKB-KW"/>
</dbReference>
<evidence type="ECO:0000256" key="1">
    <source>
        <dbReference type="ARBA" id="ARBA00001971"/>
    </source>
</evidence>
<evidence type="ECO:0000313" key="11">
    <source>
        <dbReference type="Proteomes" id="UP000504638"/>
    </source>
</evidence>
<accession>A0A6G1GEQ5</accession>
<dbReference type="InterPro" id="IPR001128">
    <property type="entry name" value="Cyt_P450"/>
</dbReference>
<dbReference type="PANTHER" id="PTHR24286">
    <property type="entry name" value="CYTOCHROME P450 26"/>
    <property type="match status" value="1"/>
</dbReference>
<evidence type="ECO:0000256" key="5">
    <source>
        <dbReference type="ARBA" id="ARBA00023002"/>
    </source>
</evidence>
<protein>
    <recommendedName>
        <fullName evidence="13">Cytochrome P450</fullName>
    </recommendedName>
</protein>
<keyword evidence="3 8" id="KW-0349">Heme</keyword>
<dbReference type="Gene3D" id="1.10.630.10">
    <property type="entry name" value="Cytochrome P450"/>
    <property type="match status" value="2"/>
</dbReference>
<evidence type="ECO:0008006" key="13">
    <source>
        <dbReference type="Google" id="ProtNLM"/>
    </source>
</evidence>
<organism evidence="10">
    <name type="scientific">Eremomyces bilateralis CBS 781.70</name>
    <dbReference type="NCBI Taxonomy" id="1392243"/>
    <lineage>
        <taxon>Eukaryota</taxon>
        <taxon>Fungi</taxon>
        <taxon>Dikarya</taxon>
        <taxon>Ascomycota</taxon>
        <taxon>Pezizomycotina</taxon>
        <taxon>Dothideomycetes</taxon>
        <taxon>Dothideomycetes incertae sedis</taxon>
        <taxon>Eremomycetales</taxon>
        <taxon>Eremomycetaceae</taxon>
        <taxon>Eremomyces</taxon>
    </lineage>
</organism>
<keyword evidence="5 8" id="KW-0560">Oxidoreductase</keyword>
<dbReference type="PROSITE" id="PS00086">
    <property type="entry name" value="CYTOCHROME_P450"/>
    <property type="match status" value="1"/>
</dbReference>
<comment type="cofactor">
    <cofactor evidence="1">
        <name>heme</name>
        <dbReference type="ChEBI" id="CHEBI:30413"/>
    </cofactor>
</comment>
<dbReference type="GO" id="GO:0020037">
    <property type="term" value="F:heme binding"/>
    <property type="evidence" value="ECO:0007669"/>
    <property type="project" value="InterPro"/>
</dbReference>
<evidence type="ECO:0000313" key="10">
    <source>
        <dbReference type="EMBL" id="KAF1816492.1"/>
    </source>
</evidence>
<dbReference type="GeneID" id="54423274"/>
<feature type="region of interest" description="Disordered" evidence="9">
    <location>
        <begin position="209"/>
        <end position="230"/>
    </location>
</feature>
<dbReference type="InterPro" id="IPR017972">
    <property type="entry name" value="Cyt_P450_CS"/>
</dbReference>
<keyword evidence="4 8" id="KW-0479">Metal-binding</keyword>
<reference evidence="12" key="3">
    <citation type="submission" date="2025-04" db="UniProtKB">
        <authorList>
            <consortium name="RefSeq"/>
        </authorList>
    </citation>
    <scope>IDENTIFICATION</scope>
    <source>
        <strain evidence="12">CBS 781.70</strain>
    </source>
</reference>
<dbReference type="GO" id="GO:0016125">
    <property type="term" value="P:sterol metabolic process"/>
    <property type="evidence" value="ECO:0007669"/>
    <property type="project" value="TreeGrafter"/>
</dbReference>
<gene>
    <name evidence="10 12" type="ORF">P152DRAFT_511258</name>
</gene>
<dbReference type="InterPro" id="IPR036396">
    <property type="entry name" value="Cyt_P450_sf"/>
</dbReference>
<dbReference type="AlphaFoldDB" id="A0A6G1GEQ5"/>
<evidence type="ECO:0000256" key="7">
    <source>
        <dbReference type="ARBA" id="ARBA00023033"/>
    </source>
</evidence>
<evidence type="ECO:0000256" key="9">
    <source>
        <dbReference type="SAM" id="MobiDB-lite"/>
    </source>
</evidence>
<proteinExistence type="inferred from homology"/>
<dbReference type="Pfam" id="PF00067">
    <property type="entry name" value="p450"/>
    <property type="match status" value="1"/>
</dbReference>
<sequence>MAENPSPKIPEGQASVFGGLSQSLSFHSSPEDFIASRIQVVDQAHRAGPAVIRAKILNRDVAIISSHRLCEGVLRDGNPDDPVITTQGRIPHRNTFTAGSAYRQLMADFFPPPNLLLMDYDDHSVKRESWEKHLSSFHSDVTPTIHDITNDHISSWTNSSPIDLHLSPASANRRIVPNYSIASGNATTRPVLTTPDSPSNSVLALPACKRSRSTPEAPGPTQGPHRHTEHRMSVFKARRYLKRRVSHAQSSFYQFTFRQGAGIASHRNHFKLVHYARQPPSRIPAGWDAWLYFSGAARDRTVYPEPDTFIPERYLEPDMTKPGFAFGHGAKTCLGKPLVQQIVMTVAQAILQSNIHLDGNVHAAGVRGWLGWESGVSADAFARDLKQLPCQRPKDPIHIHVRTRYRLPKFLIPRSSHIVFVMPIAPVPNWHDR</sequence>
<name>A0A6G1GEQ5_9PEZI</name>
<keyword evidence="7 8" id="KW-0503">Monooxygenase</keyword>
<dbReference type="GO" id="GO:0005506">
    <property type="term" value="F:iron ion binding"/>
    <property type="evidence" value="ECO:0007669"/>
    <property type="project" value="InterPro"/>
</dbReference>
<dbReference type="EMBL" id="ML975150">
    <property type="protein sequence ID" value="KAF1816492.1"/>
    <property type="molecule type" value="Genomic_DNA"/>
</dbReference>
<keyword evidence="11" id="KW-1185">Reference proteome</keyword>
<comment type="similarity">
    <text evidence="2 8">Belongs to the cytochrome P450 family.</text>
</comment>
<dbReference type="Proteomes" id="UP000504638">
    <property type="component" value="Unplaced"/>
</dbReference>
<evidence type="ECO:0000256" key="3">
    <source>
        <dbReference type="ARBA" id="ARBA00022617"/>
    </source>
</evidence>
<evidence type="ECO:0000256" key="2">
    <source>
        <dbReference type="ARBA" id="ARBA00010617"/>
    </source>
</evidence>
<evidence type="ECO:0000313" key="12">
    <source>
        <dbReference type="RefSeq" id="XP_033538123.1"/>
    </source>
</evidence>
<keyword evidence="6 8" id="KW-0408">Iron</keyword>
<reference evidence="12" key="2">
    <citation type="submission" date="2020-04" db="EMBL/GenBank/DDBJ databases">
        <authorList>
            <consortium name="NCBI Genome Project"/>
        </authorList>
    </citation>
    <scope>NUCLEOTIDE SEQUENCE</scope>
    <source>
        <strain evidence="12">CBS 781.70</strain>
    </source>
</reference>
<dbReference type="GO" id="GO:0016705">
    <property type="term" value="F:oxidoreductase activity, acting on paired donors, with incorporation or reduction of molecular oxygen"/>
    <property type="evidence" value="ECO:0007669"/>
    <property type="project" value="InterPro"/>
</dbReference>
<evidence type="ECO:0000256" key="6">
    <source>
        <dbReference type="ARBA" id="ARBA00023004"/>
    </source>
</evidence>
<evidence type="ECO:0000256" key="4">
    <source>
        <dbReference type="ARBA" id="ARBA00022723"/>
    </source>
</evidence>
<dbReference type="SUPFAM" id="SSF48264">
    <property type="entry name" value="Cytochrome P450"/>
    <property type="match status" value="1"/>
</dbReference>
<dbReference type="PANTHER" id="PTHR24286:SF24">
    <property type="entry name" value="LANOSTEROL 14-ALPHA DEMETHYLASE"/>
    <property type="match status" value="1"/>
</dbReference>